<sequence>MTKLKVLVDLNGYENYSIAVECSDHSIAFNAVYNEIIKHIKHHISYDTHVFEIYDTDFREYCVITSDKYLIENLSRIRVRSKANNALNHKSITHTFNGNTNETVVKDNNILHERNQRSVDNNVMTDRHRNASTSTIASSASALEATGAECSDNKLNTRIECNYGLNLNTNSNTSHNGENILVAQELPQNSTQTSVTKPPLKMTQKVVNKSKEDNQSTANEGIPQQFINQCLPDVLGLTTYKVKQNFEKIVLNVDYFMKNAHNMSNRDQVLDTNKDQVSHSNADEDLATSLAPGTHPSTPINYLDIELNTDFTTNSSSKHLPYITYTAKVGDQWVVAMRYSQGEHRAATRLIQVYETHISDCENTDFRDNVVKHMEKSGFKEWDYNMCLNYFYNALFLYQKTIANCPNVETAAIKCSDCHTTVINSISTTSHTVDTAGAVGTSSSSISVQNGPKINSSEVVKDSTGDQKCNAIPTLNTSSVIAPGDSEYNPIDYLGLTVNSNFTLNACSRHLSYKTYTFKLGRLLRQVKINFQTLIMCPNTERAGIVNPLFYSLHMFDMEFIIPTHEYNEIKSLRQKFGQTITTTTTSKSAIISAPVSIVQQKSPSSVTSSTSQSDPAIVKSGPKILPLFPISAIQTVPLGATGGKAVQQTVPKQTIGSKVAQKDPVINNDLHELRVKSAKISESDLLTFKTLCDCVDTTVRELGSFADNPKTFWSFVSIMMCERGYKFDTNTCSFMFNDSALKHLRKYTEAVKVYPFFSLIHDMDLSKTLSQTAYERIKPLKDKFKN</sequence>
<proteinExistence type="predicted"/>
<dbReference type="AlphaFoldDB" id="A0A7R9LNC8"/>
<accession>A0A7R9LNC8</accession>
<evidence type="ECO:0000256" key="1">
    <source>
        <dbReference type="SAM" id="MobiDB-lite"/>
    </source>
</evidence>
<dbReference type="EMBL" id="OC916648">
    <property type="protein sequence ID" value="CAD7644848.1"/>
    <property type="molecule type" value="Genomic_DNA"/>
</dbReference>
<protein>
    <submittedName>
        <fullName evidence="2">Uncharacterized protein</fullName>
    </submittedName>
</protein>
<keyword evidence="3" id="KW-1185">Reference proteome</keyword>
<organism evidence="2">
    <name type="scientific">Oppiella nova</name>
    <dbReference type="NCBI Taxonomy" id="334625"/>
    <lineage>
        <taxon>Eukaryota</taxon>
        <taxon>Metazoa</taxon>
        <taxon>Ecdysozoa</taxon>
        <taxon>Arthropoda</taxon>
        <taxon>Chelicerata</taxon>
        <taxon>Arachnida</taxon>
        <taxon>Acari</taxon>
        <taxon>Acariformes</taxon>
        <taxon>Sarcoptiformes</taxon>
        <taxon>Oribatida</taxon>
        <taxon>Brachypylina</taxon>
        <taxon>Oppioidea</taxon>
        <taxon>Oppiidae</taxon>
        <taxon>Oppiella</taxon>
    </lineage>
</organism>
<name>A0A7R9LNC8_9ACAR</name>
<dbReference type="EMBL" id="CAJPVJ010001823">
    <property type="protein sequence ID" value="CAG2165352.1"/>
    <property type="molecule type" value="Genomic_DNA"/>
</dbReference>
<evidence type="ECO:0000313" key="2">
    <source>
        <dbReference type="EMBL" id="CAD7644848.1"/>
    </source>
</evidence>
<gene>
    <name evidence="2" type="ORF">ONB1V03_LOCUS4895</name>
</gene>
<feature type="region of interest" description="Disordered" evidence="1">
    <location>
        <begin position="273"/>
        <end position="293"/>
    </location>
</feature>
<evidence type="ECO:0000313" key="3">
    <source>
        <dbReference type="Proteomes" id="UP000728032"/>
    </source>
</evidence>
<reference evidence="2" key="1">
    <citation type="submission" date="2020-11" db="EMBL/GenBank/DDBJ databases">
        <authorList>
            <person name="Tran Van P."/>
        </authorList>
    </citation>
    <scope>NUCLEOTIDE SEQUENCE</scope>
</reference>
<dbReference type="Proteomes" id="UP000728032">
    <property type="component" value="Unassembled WGS sequence"/>
</dbReference>